<dbReference type="OrthoDB" id="6434701at2759"/>
<comment type="caution">
    <text evidence="1">The sequence shown here is derived from an EMBL/GenBank/DDBJ whole genome shotgun (WGS) entry which is preliminary data.</text>
</comment>
<evidence type="ECO:0000313" key="2">
    <source>
        <dbReference type="Proteomes" id="UP000499080"/>
    </source>
</evidence>
<dbReference type="PANTHER" id="PTHR38681">
    <property type="entry name" value="RETROVIRUS-RELATED POL POLYPROTEIN FROM TRANSPOSON 412-LIKE PROTEIN-RELATED"/>
    <property type="match status" value="1"/>
</dbReference>
<gene>
    <name evidence="1" type="ORF">AVEN_113621_1</name>
</gene>
<protein>
    <submittedName>
        <fullName evidence="1">Uncharacterized protein</fullName>
    </submittedName>
</protein>
<dbReference type="EMBL" id="BGPR01017441">
    <property type="protein sequence ID" value="GBN76177.1"/>
    <property type="molecule type" value="Genomic_DNA"/>
</dbReference>
<evidence type="ECO:0000313" key="1">
    <source>
        <dbReference type="EMBL" id="GBN76177.1"/>
    </source>
</evidence>
<proteinExistence type="predicted"/>
<organism evidence="1 2">
    <name type="scientific">Araneus ventricosus</name>
    <name type="common">Orbweaver spider</name>
    <name type="synonym">Epeira ventricosa</name>
    <dbReference type="NCBI Taxonomy" id="182803"/>
    <lineage>
        <taxon>Eukaryota</taxon>
        <taxon>Metazoa</taxon>
        <taxon>Ecdysozoa</taxon>
        <taxon>Arthropoda</taxon>
        <taxon>Chelicerata</taxon>
        <taxon>Arachnida</taxon>
        <taxon>Araneae</taxon>
        <taxon>Araneomorphae</taxon>
        <taxon>Entelegynae</taxon>
        <taxon>Araneoidea</taxon>
        <taxon>Araneidae</taxon>
        <taxon>Araneus</taxon>
    </lineage>
</organism>
<keyword evidence="2" id="KW-1185">Reference proteome</keyword>
<reference evidence="1 2" key="1">
    <citation type="journal article" date="2019" name="Sci. Rep.">
        <title>Orb-weaving spider Araneus ventricosus genome elucidates the spidroin gene catalogue.</title>
        <authorList>
            <person name="Kono N."/>
            <person name="Nakamura H."/>
            <person name="Ohtoshi R."/>
            <person name="Moran D.A.P."/>
            <person name="Shinohara A."/>
            <person name="Yoshida Y."/>
            <person name="Fujiwara M."/>
            <person name="Mori M."/>
            <person name="Tomita M."/>
            <person name="Arakawa K."/>
        </authorList>
    </citation>
    <scope>NUCLEOTIDE SEQUENCE [LARGE SCALE GENOMIC DNA]</scope>
</reference>
<accession>A0A4Y2RK52</accession>
<sequence>MIERFHRHLKSAIIAHEDTGWSKILPIVFLGLFSEVKNDLNATNSQLVHGTTLCLPSDFISTDALQTSVTPTYVWKLVIMMRKLSPVAPVSHSLTKLMYIHH</sequence>
<dbReference type="PANTHER" id="PTHR38681:SF1">
    <property type="entry name" value="RETROVIRUS-RELATED POL POLYPROTEIN FROM TRANSPOSON 412-LIKE PROTEIN"/>
    <property type="match status" value="1"/>
</dbReference>
<dbReference type="Proteomes" id="UP000499080">
    <property type="component" value="Unassembled WGS sequence"/>
</dbReference>
<dbReference type="AlphaFoldDB" id="A0A4Y2RK52"/>
<name>A0A4Y2RK52_ARAVE</name>